<dbReference type="EMBL" id="JAHKSW010000014">
    <property type="protein sequence ID" value="KAG7324244.1"/>
    <property type="molecule type" value="Genomic_DNA"/>
</dbReference>
<name>A0A9D3SM27_9TELE</name>
<dbReference type="AlphaFoldDB" id="A0A9D3SM27"/>
<accession>A0A9D3SM27</accession>
<protein>
    <submittedName>
        <fullName evidence="1">Uncharacterized protein</fullName>
    </submittedName>
</protein>
<keyword evidence="2" id="KW-1185">Reference proteome</keyword>
<evidence type="ECO:0000313" key="1">
    <source>
        <dbReference type="EMBL" id="KAG7324244.1"/>
    </source>
</evidence>
<reference evidence="1 2" key="1">
    <citation type="submission" date="2021-06" db="EMBL/GenBank/DDBJ databases">
        <title>Chromosome-level genome assembly of the red-tail catfish (Hemibagrus wyckioides).</title>
        <authorList>
            <person name="Shao F."/>
        </authorList>
    </citation>
    <scope>NUCLEOTIDE SEQUENCE [LARGE SCALE GENOMIC DNA]</scope>
    <source>
        <strain evidence="1">EC202008001</strain>
        <tissue evidence="1">Blood</tissue>
    </source>
</reference>
<organism evidence="1 2">
    <name type="scientific">Hemibagrus wyckioides</name>
    <dbReference type="NCBI Taxonomy" id="337641"/>
    <lineage>
        <taxon>Eukaryota</taxon>
        <taxon>Metazoa</taxon>
        <taxon>Chordata</taxon>
        <taxon>Craniata</taxon>
        <taxon>Vertebrata</taxon>
        <taxon>Euteleostomi</taxon>
        <taxon>Actinopterygii</taxon>
        <taxon>Neopterygii</taxon>
        <taxon>Teleostei</taxon>
        <taxon>Ostariophysi</taxon>
        <taxon>Siluriformes</taxon>
        <taxon>Bagridae</taxon>
        <taxon>Hemibagrus</taxon>
    </lineage>
</organism>
<comment type="caution">
    <text evidence="1">The sequence shown here is derived from an EMBL/GenBank/DDBJ whole genome shotgun (WGS) entry which is preliminary data.</text>
</comment>
<evidence type="ECO:0000313" key="2">
    <source>
        <dbReference type="Proteomes" id="UP000824219"/>
    </source>
</evidence>
<sequence length="67" mass="7148">MEEGTPPALDLVSELVTSLREVVQSASTSACPIAVPAAYAEPEVLPPPEVDADSTVYQVITRNQEHK</sequence>
<dbReference type="Proteomes" id="UP000824219">
    <property type="component" value="Linkage Group LG14"/>
</dbReference>
<proteinExistence type="predicted"/>
<gene>
    <name evidence="1" type="ORF">KOW79_012260</name>
</gene>